<dbReference type="EMBL" id="PNBA02000006">
    <property type="protein sequence ID" value="KAG6421418.1"/>
    <property type="molecule type" value="Genomic_DNA"/>
</dbReference>
<reference evidence="2" key="1">
    <citation type="submission" date="2018-01" db="EMBL/GenBank/DDBJ databases">
        <authorList>
            <person name="Mao J.F."/>
        </authorList>
    </citation>
    <scope>NUCLEOTIDE SEQUENCE</scope>
    <source>
        <strain evidence="2">Huo1</strain>
        <tissue evidence="2">Leaf</tissue>
    </source>
</reference>
<protein>
    <submittedName>
        <fullName evidence="2">Uncharacterized protein</fullName>
    </submittedName>
</protein>
<feature type="region of interest" description="Disordered" evidence="1">
    <location>
        <begin position="42"/>
        <end position="88"/>
    </location>
</feature>
<evidence type="ECO:0000256" key="1">
    <source>
        <dbReference type="SAM" id="MobiDB-lite"/>
    </source>
</evidence>
<name>A0A8X8XWI2_SALSN</name>
<dbReference type="Proteomes" id="UP000298416">
    <property type="component" value="Unassembled WGS sequence"/>
</dbReference>
<evidence type="ECO:0000313" key="2">
    <source>
        <dbReference type="EMBL" id="KAG6421418.1"/>
    </source>
</evidence>
<organism evidence="2">
    <name type="scientific">Salvia splendens</name>
    <name type="common">Scarlet sage</name>
    <dbReference type="NCBI Taxonomy" id="180675"/>
    <lineage>
        <taxon>Eukaryota</taxon>
        <taxon>Viridiplantae</taxon>
        <taxon>Streptophyta</taxon>
        <taxon>Embryophyta</taxon>
        <taxon>Tracheophyta</taxon>
        <taxon>Spermatophyta</taxon>
        <taxon>Magnoliopsida</taxon>
        <taxon>eudicotyledons</taxon>
        <taxon>Gunneridae</taxon>
        <taxon>Pentapetalae</taxon>
        <taxon>asterids</taxon>
        <taxon>lamiids</taxon>
        <taxon>Lamiales</taxon>
        <taxon>Lamiaceae</taxon>
        <taxon>Nepetoideae</taxon>
        <taxon>Mentheae</taxon>
        <taxon>Salviinae</taxon>
        <taxon>Salvia</taxon>
        <taxon>Salvia subgen. Calosphace</taxon>
        <taxon>core Calosphace</taxon>
    </lineage>
</organism>
<gene>
    <name evidence="2" type="ORF">SASPL_117970</name>
</gene>
<keyword evidence="3" id="KW-1185">Reference proteome</keyword>
<sequence>MAKRINFLENPSEYNTQLMISHQPRDPSVARKEKEAHMLAVMGARTNSSQAEQEGEPEDEVEHSGGYGGGDYEERECGEGEAAAPPALSAAREGFELRGILRRRMAEDLGVRSDWE</sequence>
<reference evidence="2" key="2">
    <citation type="submission" date="2020-08" db="EMBL/GenBank/DDBJ databases">
        <title>Plant Genome Project.</title>
        <authorList>
            <person name="Zhang R.-G."/>
        </authorList>
    </citation>
    <scope>NUCLEOTIDE SEQUENCE</scope>
    <source>
        <strain evidence="2">Huo1</strain>
        <tissue evidence="2">Leaf</tissue>
    </source>
</reference>
<dbReference type="AlphaFoldDB" id="A0A8X8XWI2"/>
<accession>A0A8X8XWI2</accession>
<comment type="caution">
    <text evidence="2">The sequence shown here is derived from an EMBL/GenBank/DDBJ whole genome shotgun (WGS) entry which is preliminary data.</text>
</comment>
<proteinExistence type="predicted"/>
<evidence type="ECO:0000313" key="3">
    <source>
        <dbReference type="Proteomes" id="UP000298416"/>
    </source>
</evidence>